<accession>A0A3E0DVS7</accession>
<dbReference type="EMBL" id="QUNG01000001">
    <property type="protein sequence ID" value="REG86935.1"/>
    <property type="molecule type" value="Genomic_DNA"/>
</dbReference>
<evidence type="ECO:0000313" key="2">
    <source>
        <dbReference type="Proteomes" id="UP000256542"/>
    </source>
</evidence>
<keyword evidence="2" id="KW-1185">Reference proteome</keyword>
<comment type="caution">
    <text evidence="1">The sequence shown here is derived from an EMBL/GenBank/DDBJ whole genome shotgun (WGS) entry which is preliminary data.</text>
</comment>
<name>A0A3E0DVS7_9GAMM</name>
<sequence>MKIKTTDNTTSSEKHSYYQKHVMEVGKYD</sequence>
<organism evidence="1 2">
    <name type="scientific">Marinomonas pollencensis</name>
    <dbReference type="NCBI Taxonomy" id="491954"/>
    <lineage>
        <taxon>Bacteria</taxon>
        <taxon>Pseudomonadati</taxon>
        <taxon>Pseudomonadota</taxon>
        <taxon>Gammaproteobacteria</taxon>
        <taxon>Oceanospirillales</taxon>
        <taxon>Oceanospirillaceae</taxon>
        <taxon>Marinomonas</taxon>
    </lineage>
</organism>
<evidence type="ECO:0000313" key="1">
    <source>
        <dbReference type="EMBL" id="REG86935.1"/>
    </source>
</evidence>
<dbReference type="Proteomes" id="UP000256542">
    <property type="component" value="Unassembled WGS sequence"/>
</dbReference>
<protein>
    <submittedName>
        <fullName evidence="1">Uncharacterized protein</fullName>
    </submittedName>
</protein>
<reference evidence="1 2" key="1">
    <citation type="submission" date="2018-08" db="EMBL/GenBank/DDBJ databases">
        <title>Genomic Encyclopedia of Type Strains, Phase III (KMG-III): the genomes of soil and plant-associated and newly described type strains.</title>
        <authorList>
            <person name="Whitman W."/>
        </authorList>
    </citation>
    <scope>NUCLEOTIDE SEQUENCE [LARGE SCALE GENOMIC DNA]</scope>
    <source>
        <strain evidence="1 2">CECT 7375</strain>
    </source>
</reference>
<gene>
    <name evidence="1" type="ORF">DFP81_101505</name>
</gene>
<dbReference type="AlphaFoldDB" id="A0A3E0DVS7"/>
<proteinExistence type="predicted"/>